<feature type="region of interest" description="Disordered" evidence="8">
    <location>
        <begin position="282"/>
        <end position="301"/>
    </location>
</feature>
<gene>
    <name evidence="11" type="ORF">IV203_020178</name>
    <name evidence="10" type="ORF">IV203_020368</name>
</gene>
<accession>A0A9K3K8Z9</accession>
<dbReference type="AlphaFoldDB" id="A0A9K3K8Z9"/>
<sequence>MTKETEFCHIHVLVQTPNEYQQLVSLLQIPSQTKHPNNSYTFRYNQSLSQEWIEPRLQIQRYHQSKNNNTTQSQRTVLQNDEGYYSHIVTRECFLDCQGMLNFIQDFIQQATDTGLLHVEWVDIGDSYLKNIDPEQGYDINVLTITGINSNNNNINNSSSFMMAAAPFVLTSSIHAREYASPELVRRFLLHILDYPKRPNHGDDINMNPDWNAASSLCSNDAWGVDLNRNYPFQWGMDDGSSVDACSPFARGSKPASEPETQAVIDYAYTVFPLNQRQQSFSVQTENIPQDLPDDWKGYNE</sequence>
<comment type="cofactor">
    <cofactor evidence="1">
        <name>Zn(2+)</name>
        <dbReference type="ChEBI" id="CHEBI:29105"/>
    </cofactor>
</comment>
<proteinExistence type="inferred from homology"/>
<keyword evidence="12" id="KW-1185">Reference proteome</keyword>
<evidence type="ECO:0000256" key="3">
    <source>
        <dbReference type="ARBA" id="ARBA00022670"/>
    </source>
</evidence>
<evidence type="ECO:0000256" key="7">
    <source>
        <dbReference type="PROSITE-ProRule" id="PRU01379"/>
    </source>
</evidence>
<comment type="caution">
    <text evidence="10">The sequence shown here is derived from an EMBL/GenBank/DDBJ whole genome shotgun (WGS) entry which is preliminary data.</text>
</comment>
<keyword evidence="10" id="KW-0121">Carboxypeptidase</keyword>
<dbReference type="GO" id="GO:0006508">
    <property type="term" value="P:proteolysis"/>
    <property type="evidence" value="ECO:0007669"/>
    <property type="project" value="UniProtKB-KW"/>
</dbReference>
<evidence type="ECO:0000313" key="10">
    <source>
        <dbReference type="EMBL" id="KAG7339215.1"/>
    </source>
</evidence>
<evidence type="ECO:0000256" key="4">
    <source>
        <dbReference type="ARBA" id="ARBA00022801"/>
    </source>
</evidence>
<dbReference type="PROSITE" id="PS52035">
    <property type="entry name" value="PEPTIDASE_M14"/>
    <property type="match status" value="1"/>
</dbReference>
<evidence type="ECO:0000313" key="11">
    <source>
        <dbReference type="EMBL" id="KAG7371608.1"/>
    </source>
</evidence>
<comment type="caution">
    <text evidence="7">Lacks conserved residue(s) required for the propagation of feature annotation.</text>
</comment>
<keyword evidence="6" id="KW-0482">Metalloprotease</keyword>
<dbReference type="EMBL" id="JAGRRH010000004">
    <property type="protein sequence ID" value="KAG7371608.1"/>
    <property type="molecule type" value="Genomic_DNA"/>
</dbReference>
<reference evidence="10" key="2">
    <citation type="submission" date="2021-04" db="EMBL/GenBank/DDBJ databases">
        <authorList>
            <person name="Podell S."/>
        </authorList>
    </citation>
    <scope>NUCLEOTIDE SEQUENCE</scope>
    <source>
        <strain evidence="10">Hildebrandi</strain>
    </source>
</reference>
<dbReference type="GO" id="GO:0005615">
    <property type="term" value="C:extracellular space"/>
    <property type="evidence" value="ECO:0007669"/>
    <property type="project" value="TreeGrafter"/>
</dbReference>
<evidence type="ECO:0000256" key="1">
    <source>
        <dbReference type="ARBA" id="ARBA00001947"/>
    </source>
</evidence>
<feature type="domain" description="Peptidase M14" evidence="9">
    <location>
        <begin position="93"/>
        <end position="301"/>
    </location>
</feature>
<dbReference type="GO" id="GO:0008270">
    <property type="term" value="F:zinc ion binding"/>
    <property type="evidence" value="ECO:0007669"/>
    <property type="project" value="InterPro"/>
</dbReference>
<comment type="similarity">
    <text evidence="2 7">Belongs to the peptidase M14 family.</text>
</comment>
<dbReference type="InterPro" id="IPR000834">
    <property type="entry name" value="Peptidase_M14"/>
</dbReference>
<evidence type="ECO:0000259" key="9">
    <source>
        <dbReference type="PROSITE" id="PS52035"/>
    </source>
</evidence>
<protein>
    <submittedName>
        <fullName evidence="10">Zinc carboxypeptidase</fullName>
    </submittedName>
</protein>
<dbReference type="Proteomes" id="UP000693970">
    <property type="component" value="Unassembled WGS sequence"/>
</dbReference>
<reference evidence="10" key="1">
    <citation type="journal article" date="2021" name="Sci. Rep.">
        <title>Diploid genomic architecture of Nitzschia inconspicua, an elite biomass production diatom.</title>
        <authorList>
            <person name="Oliver A."/>
            <person name="Podell S."/>
            <person name="Pinowska A."/>
            <person name="Traller J.C."/>
            <person name="Smith S.R."/>
            <person name="McClure R."/>
            <person name="Beliaev A."/>
            <person name="Bohutskyi P."/>
            <person name="Hill E.A."/>
            <person name="Rabines A."/>
            <person name="Zheng H."/>
            <person name="Allen L.Z."/>
            <person name="Kuo A."/>
            <person name="Grigoriev I.V."/>
            <person name="Allen A.E."/>
            <person name="Hazlebeck D."/>
            <person name="Allen E.E."/>
        </authorList>
    </citation>
    <scope>NUCLEOTIDE SEQUENCE</scope>
    <source>
        <strain evidence="10">Hildebrandi</strain>
    </source>
</reference>
<evidence type="ECO:0000313" key="12">
    <source>
        <dbReference type="Proteomes" id="UP000693970"/>
    </source>
</evidence>
<dbReference type="SMART" id="SM00631">
    <property type="entry name" value="Zn_pept"/>
    <property type="match status" value="1"/>
</dbReference>
<evidence type="ECO:0000256" key="6">
    <source>
        <dbReference type="ARBA" id="ARBA00023049"/>
    </source>
</evidence>
<organism evidence="10 12">
    <name type="scientific">Nitzschia inconspicua</name>
    <dbReference type="NCBI Taxonomy" id="303405"/>
    <lineage>
        <taxon>Eukaryota</taxon>
        <taxon>Sar</taxon>
        <taxon>Stramenopiles</taxon>
        <taxon>Ochrophyta</taxon>
        <taxon>Bacillariophyta</taxon>
        <taxon>Bacillariophyceae</taxon>
        <taxon>Bacillariophycidae</taxon>
        <taxon>Bacillariales</taxon>
        <taxon>Bacillariaceae</taxon>
        <taxon>Nitzschia</taxon>
    </lineage>
</organism>
<name>A0A9K3K8Z9_9STRA</name>
<keyword evidence="5" id="KW-0862">Zinc</keyword>
<keyword evidence="3" id="KW-0645">Protease</keyword>
<keyword evidence="4" id="KW-0378">Hydrolase</keyword>
<evidence type="ECO:0000256" key="5">
    <source>
        <dbReference type="ARBA" id="ARBA00022833"/>
    </source>
</evidence>
<evidence type="ECO:0000256" key="8">
    <source>
        <dbReference type="SAM" id="MobiDB-lite"/>
    </source>
</evidence>
<dbReference type="Pfam" id="PF00246">
    <property type="entry name" value="Peptidase_M14"/>
    <property type="match status" value="1"/>
</dbReference>
<dbReference type="GO" id="GO:0004181">
    <property type="term" value="F:metallocarboxypeptidase activity"/>
    <property type="evidence" value="ECO:0007669"/>
    <property type="project" value="InterPro"/>
</dbReference>
<dbReference type="OrthoDB" id="47466at2759"/>
<dbReference type="EMBL" id="JAGRRH010000039">
    <property type="protein sequence ID" value="KAG7339215.1"/>
    <property type="molecule type" value="Genomic_DNA"/>
</dbReference>
<evidence type="ECO:0000256" key="2">
    <source>
        <dbReference type="ARBA" id="ARBA00005988"/>
    </source>
</evidence>
<dbReference type="PANTHER" id="PTHR11705">
    <property type="entry name" value="PROTEASE FAMILY M14 CARBOXYPEPTIDASE A,B"/>
    <property type="match status" value="1"/>
</dbReference>
<dbReference type="PANTHER" id="PTHR11705:SF143">
    <property type="entry name" value="SLL0236 PROTEIN"/>
    <property type="match status" value="1"/>
</dbReference>